<dbReference type="Proteomes" id="UP000009234">
    <property type="component" value="Chromosome"/>
</dbReference>
<feature type="modified residue" description="N6-(pyridoxal phosphate)lysine" evidence="14">
    <location>
        <position position="196"/>
    </location>
</feature>
<dbReference type="InterPro" id="IPR005786">
    <property type="entry name" value="B_amino_transII"/>
</dbReference>
<comment type="catalytic activity">
    <reaction evidence="13 17">
        <text>L-leucine + 2-oxoglutarate = 4-methyl-2-oxopentanoate + L-glutamate</text>
        <dbReference type="Rhea" id="RHEA:18321"/>
        <dbReference type="ChEBI" id="CHEBI:16810"/>
        <dbReference type="ChEBI" id="CHEBI:17865"/>
        <dbReference type="ChEBI" id="CHEBI:29985"/>
        <dbReference type="ChEBI" id="CHEBI:57427"/>
        <dbReference type="EC" id="2.6.1.42"/>
    </reaction>
</comment>
<dbReference type="InterPro" id="IPR043131">
    <property type="entry name" value="BCAT-like_N"/>
</dbReference>
<gene>
    <name evidence="19" type="ordered locus">Desru_1652</name>
</gene>
<dbReference type="UniPathway" id="UPA00047">
    <property type="reaction ID" value="UER00058"/>
</dbReference>
<dbReference type="SUPFAM" id="SSF56752">
    <property type="entry name" value="D-aminoacid aminotransferase-like PLP-dependent enzymes"/>
    <property type="match status" value="1"/>
</dbReference>
<proteinExistence type="inferred from homology"/>
<evidence type="ECO:0000256" key="10">
    <source>
        <dbReference type="ARBA" id="ARBA00023304"/>
    </source>
</evidence>
<evidence type="ECO:0000313" key="20">
    <source>
        <dbReference type="Proteomes" id="UP000009234"/>
    </source>
</evidence>
<evidence type="ECO:0000256" key="3">
    <source>
        <dbReference type="ARBA" id="ARBA00004931"/>
    </source>
</evidence>
<evidence type="ECO:0000256" key="11">
    <source>
        <dbReference type="ARBA" id="ARBA00048212"/>
    </source>
</evidence>
<evidence type="ECO:0000256" key="1">
    <source>
        <dbReference type="ARBA" id="ARBA00001933"/>
    </source>
</evidence>
<evidence type="ECO:0000256" key="8">
    <source>
        <dbReference type="ARBA" id="ARBA00022679"/>
    </source>
</evidence>
<dbReference type="InterPro" id="IPR018300">
    <property type="entry name" value="Aminotrans_IV_CS"/>
</dbReference>
<dbReference type="HOGENOM" id="CLU_031922_0_2_9"/>
<evidence type="ECO:0000256" key="4">
    <source>
        <dbReference type="ARBA" id="ARBA00005072"/>
    </source>
</evidence>
<dbReference type="GO" id="GO:0009098">
    <property type="term" value="P:L-leucine biosynthetic process"/>
    <property type="evidence" value="ECO:0007669"/>
    <property type="project" value="UniProtKB-UniPathway"/>
</dbReference>
<evidence type="ECO:0000256" key="5">
    <source>
        <dbReference type="ARBA" id="ARBA00009320"/>
    </source>
</evidence>
<dbReference type="GO" id="GO:0052654">
    <property type="term" value="F:L-leucine-2-oxoglutarate transaminase activity"/>
    <property type="evidence" value="ECO:0007669"/>
    <property type="project" value="RHEA"/>
</dbReference>
<dbReference type="STRING" id="696281.Desru_1652"/>
<dbReference type="Pfam" id="PF01063">
    <property type="entry name" value="Aminotran_4"/>
    <property type="match status" value="1"/>
</dbReference>
<sequence>MKINVEPIADQELKPLYQDASQLGFGRIFTDRMFTMRYTDGRWTDAKIEKYKNFSLDPSACVFHYSQEIFEGMKAYAAEDNRLLLFRPEQNVRRMNRSAERLVMPAIPEETMLQAIEELVLTEKRWIPKAPGTSLYIRPTMIAAEPFLGVHPSAEYIFFIILSPVGAYYKGGFQPVPLYVEDTYVRAAVGGVGDIKTGGNYAASLLAGYQAQKKGFSQVLWLDARERKYIEEVGAMNMFFVFGNKLVTPALTGSILPGITRASVLELAAHLGLTTEERAITIDEVIEGIQTGEITEAFGSGTAAVISPVGSLFFQGKDYVINHNRVGSATQKLYDTLVDIQYGKAEDPFGWVKVIGEL</sequence>
<dbReference type="Gene3D" id="3.20.10.10">
    <property type="entry name" value="D-amino Acid Aminotransferase, subunit A, domain 2"/>
    <property type="match status" value="1"/>
</dbReference>
<evidence type="ECO:0000256" key="12">
    <source>
        <dbReference type="ARBA" id="ARBA00048798"/>
    </source>
</evidence>
<dbReference type="EC" id="2.6.1.42" evidence="17"/>
<dbReference type="InterPro" id="IPR033939">
    <property type="entry name" value="BCAT_family"/>
</dbReference>
<dbReference type="OrthoDB" id="9804984at2"/>
<evidence type="ECO:0000256" key="16">
    <source>
        <dbReference type="RuleBase" id="RU004516"/>
    </source>
</evidence>
<reference evidence="19 20" key="2">
    <citation type="journal article" date="2012" name="Stand. Genomic Sci.">
        <title>Complete genome sequence of the sulfate-reducing firmicute Desulfotomaculum ruminis type strain (DL(T)).</title>
        <authorList>
            <person name="Spring S."/>
            <person name="Visser M."/>
            <person name="Lu M."/>
            <person name="Copeland A."/>
            <person name="Lapidus A."/>
            <person name="Lucas S."/>
            <person name="Cheng J.F."/>
            <person name="Han C."/>
            <person name="Tapia R."/>
            <person name="Goodwin L.A."/>
            <person name="Pitluck S."/>
            <person name="Ivanova N."/>
            <person name="Land M."/>
            <person name="Hauser L."/>
            <person name="Larimer F."/>
            <person name="Rohde M."/>
            <person name="Goker M."/>
            <person name="Detter J.C."/>
            <person name="Kyrpides N.C."/>
            <person name="Woyke T."/>
            <person name="Schaap P.J."/>
            <person name="Plugge C.M."/>
            <person name="Muyzer G."/>
            <person name="Kuever J."/>
            <person name="Pereira I.A."/>
            <person name="Parshina S.N."/>
            <person name="Bernier-Latmani R."/>
            <person name="Stams A.J."/>
            <person name="Klenk H.P."/>
        </authorList>
    </citation>
    <scope>NUCLEOTIDE SEQUENCE [LARGE SCALE GENOMIC DNA]</scope>
    <source>
        <strain evidence="20">ATCC 23193 / DSM 2154 / NCIB 8452 / DL</strain>
    </source>
</reference>
<comment type="catalytic activity">
    <reaction evidence="12 17">
        <text>L-isoleucine + 2-oxoglutarate = (S)-3-methyl-2-oxopentanoate + L-glutamate</text>
        <dbReference type="Rhea" id="RHEA:24801"/>
        <dbReference type="ChEBI" id="CHEBI:16810"/>
        <dbReference type="ChEBI" id="CHEBI:29985"/>
        <dbReference type="ChEBI" id="CHEBI:35146"/>
        <dbReference type="ChEBI" id="CHEBI:58045"/>
        <dbReference type="EC" id="2.6.1.42"/>
    </reaction>
</comment>
<evidence type="ECO:0000256" key="2">
    <source>
        <dbReference type="ARBA" id="ARBA00004824"/>
    </source>
</evidence>
<evidence type="ECO:0000256" key="15">
    <source>
        <dbReference type="RuleBase" id="RU004106"/>
    </source>
</evidence>
<dbReference type="eggNOG" id="COG0115">
    <property type="taxonomic scope" value="Bacteria"/>
</dbReference>
<dbReference type="InterPro" id="IPR001544">
    <property type="entry name" value="Aminotrans_IV"/>
</dbReference>
<keyword evidence="6 17" id="KW-0032">Aminotransferase</keyword>
<dbReference type="GO" id="GO:0009097">
    <property type="term" value="P:isoleucine biosynthetic process"/>
    <property type="evidence" value="ECO:0007669"/>
    <property type="project" value="UniProtKB-UniPathway"/>
</dbReference>
<keyword evidence="10 17" id="KW-0100">Branched-chain amino acid biosynthesis</keyword>
<dbReference type="NCBIfam" id="NF009897">
    <property type="entry name" value="PRK13357.1"/>
    <property type="match status" value="1"/>
</dbReference>
<reference evidence="20" key="1">
    <citation type="submission" date="2011-05" db="EMBL/GenBank/DDBJ databases">
        <title>Complete sequence of Desulfotomaculum ruminis DSM 2154.</title>
        <authorList>
            <person name="Lucas S."/>
            <person name="Copeland A."/>
            <person name="Lapidus A."/>
            <person name="Cheng J.-F."/>
            <person name="Goodwin L."/>
            <person name="Pitluck S."/>
            <person name="Lu M."/>
            <person name="Detter J.C."/>
            <person name="Han C."/>
            <person name="Tapia R."/>
            <person name="Land M."/>
            <person name="Hauser L."/>
            <person name="Kyrpides N."/>
            <person name="Ivanova N."/>
            <person name="Mikhailova N."/>
            <person name="Pagani I."/>
            <person name="Stams A.J.M."/>
            <person name="Plugge C.M."/>
            <person name="Muyzer G."/>
            <person name="Kuever J."/>
            <person name="Parshina S.N."/>
            <person name="Ivanova A.E."/>
            <person name="Nazina T.N."/>
            <person name="Brambilla E."/>
            <person name="Spring S."/>
            <person name="Klenk H.-P."/>
            <person name="Woyke T."/>
        </authorList>
    </citation>
    <scope>NUCLEOTIDE SEQUENCE [LARGE SCALE GENOMIC DNA]</scope>
    <source>
        <strain evidence="20">ATCC 23193 / DSM 2154 / NCIB 8452 / DL</strain>
    </source>
</reference>
<dbReference type="Gene3D" id="3.30.470.10">
    <property type="match status" value="1"/>
</dbReference>
<dbReference type="UniPathway" id="UPA00048">
    <property type="reaction ID" value="UER00073"/>
</dbReference>
<dbReference type="PROSITE" id="PS00770">
    <property type="entry name" value="AA_TRANSFER_CLASS_4"/>
    <property type="match status" value="1"/>
</dbReference>
<protein>
    <recommendedName>
        <fullName evidence="17">Branched-chain-amino-acid aminotransferase</fullName>
        <ecNumber evidence="17">2.6.1.42</ecNumber>
    </recommendedName>
</protein>
<comment type="cofactor">
    <cofactor evidence="1 16">
        <name>pyridoxal 5'-phosphate</name>
        <dbReference type="ChEBI" id="CHEBI:597326"/>
    </cofactor>
</comment>
<dbReference type="PANTHER" id="PTHR11825">
    <property type="entry name" value="SUBGROUP IIII AMINOTRANSFERASE"/>
    <property type="match status" value="1"/>
</dbReference>
<dbReference type="GO" id="GO:0052655">
    <property type="term" value="F:L-valine-2-oxoglutarate transaminase activity"/>
    <property type="evidence" value="ECO:0007669"/>
    <property type="project" value="RHEA"/>
</dbReference>
<dbReference type="NCBIfam" id="TIGR01123">
    <property type="entry name" value="ilvE_II"/>
    <property type="match status" value="1"/>
</dbReference>
<dbReference type="PIRSF" id="PIRSF006468">
    <property type="entry name" value="BCAT1"/>
    <property type="match status" value="1"/>
</dbReference>
<name>F6DSD8_DESRL</name>
<dbReference type="KEGG" id="dru:Desru_1652"/>
<dbReference type="InterPro" id="IPR036038">
    <property type="entry name" value="Aminotransferase-like"/>
</dbReference>
<dbReference type="AlphaFoldDB" id="F6DSD8"/>
<evidence type="ECO:0000256" key="7">
    <source>
        <dbReference type="ARBA" id="ARBA00022605"/>
    </source>
</evidence>
<organism evidence="19 20">
    <name type="scientific">Desulforamulus ruminis (strain ATCC 23193 / DSM 2154 / NCIMB 8452 / DL)</name>
    <name type="common">Desulfotomaculum ruminis</name>
    <dbReference type="NCBI Taxonomy" id="696281"/>
    <lineage>
        <taxon>Bacteria</taxon>
        <taxon>Bacillati</taxon>
        <taxon>Bacillota</taxon>
        <taxon>Clostridia</taxon>
        <taxon>Eubacteriales</taxon>
        <taxon>Peptococcaceae</taxon>
        <taxon>Desulforamulus</taxon>
    </lineage>
</organism>
<evidence type="ECO:0000313" key="19">
    <source>
        <dbReference type="EMBL" id="AEG59917.1"/>
    </source>
</evidence>
<dbReference type="InterPro" id="IPR043132">
    <property type="entry name" value="BCAT-like_C"/>
</dbReference>
<comment type="pathway">
    <text evidence="3 18">Amino-acid biosynthesis; L-valine biosynthesis; L-valine from pyruvate: step 4/4.</text>
</comment>
<comment type="catalytic activity">
    <reaction evidence="11 17">
        <text>L-valine + 2-oxoglutarate = 3-methyl-2-oxobutanoate + L-glutamate</text>
        <dbReference type="Rhea" id="RHEA:24813"/>
        <dbReference type="ChEBI" id="CHEBI:11851"/>
        <dbReference type="ChEBI" id="CHEBI:16810"/>
        <dbReference type="ChEBI" id="CHEBI:29985"/>
        <dbReference type="ChEBI" id="CHEBI:57762"/>
        <dbReference type="EC" id="2.6.1.42"/>
    </reaction>
</comment>
<dbReference type="GO" id="GO:0052656">
    <property type="term" value="F:L-isoleucine-2-oxoglutarate transaminase activity"/>
    <property type="evidence" value="ECO:0007669"/>
    <property type="project" value="RHEA"/>
</dbReference>
<keyword evidence="20" id="KW-1185">Reference proteome</keyword>
<evidence type="ECO:0000256" key="6">
    <source>
        <dbReference type="ARBA" id="ARBA00022576"/>
    </source>
</evidence>
<dbReference type="EMBL" id="CP002780">
    <property type="protein sequence ID" value="AEG59917.1"/>
    <property type="molecule type" value="Genomic_DNA"/>
</dbReference>
<dbReference type="RefSeq" id="WP_013841684.1">
    <property type="nucleotide sequence ID" value="NC_015589.1"/>
</dbReference>
<dbReference type="GO" id="GO:0009099">
    <property type="term" value="P:L-valine biosynthetic process"/>
    <property type="evidence" value="ECO:0007669"/>
    <property type="project" value="UniProtKB-UniPathway"/>
</dbReference>
<comment type="pathway">
    <text evidence="4 18">Amino-acid biosynthesis; L-leucine biosynthesis; L-leucine from 3-methyl-2-oxobutanoate: step 4/4.</text>
</comment>
<accession>F6DSD8</accession>
<comment type="pathway">
    <text evidence="2 18">Amino-acid biosynthesis; L-isoleucine biosynthesis; L-isoleucine from 2-oxobutanoate: step 4/4.</text>
</comment>
<keyword evidence="8 17" id="KW-0808">Transferase</keyword>
<comment type="similarity">
    <text evidence="5 15">Belongs to the class-IV pyridoxal-phosphate-dependent aminotransferase family.</text>
</comment>
<keyword evidence="7 17" id="KW-0028">Amino-acid biosynthesis</keyword>
<evidence type="ECO:0000256" key="9">
    <source>
        <dbReference type="ARBA" id="ARBA00022898"/>
    </source>
</evidence>
<dbReference type="UniPathway" id="UPA00049">
    <property type="reaction ID" value="UER00062"/>
</dbReference>
<evidence type="ECO:0000256" key="18">
    <source>
        <dbReference type="RuleBase" id="RU004519"/>
    </source>
</evidence>
<dbReference type="CDD" id="cd01557">
    <property type="entry name" value="BCAT_beta_family"/>
    <property type="match status" value="1"/>
</dbReference>
<evidence type="ECO:0000256" key="14">
    <source>
        <dbReference type="PIRSR" id="PIRSR006468-1"/>
    </source>
</evidence>
<evidence type="ECO:0000256" key="17">
    <source>
        <dbReference type="RuleBase" id="RU004517"/>
    </source>
</evidence>
<evidence type="ECO:0000256" key="13">
    <source>
        <dbReference type="ARBA" id="ARBA00049229"/>
    </source>
</evidence>
<dbReference type="PANTHER" id="PTHR11825:SF44">
    <property type="entry name" value="BRANCHED-CHAIN-AMINO-ACID AMINOTRANSFERASE"/>
    <property type="match status" value="1"/>
</dbReference>
<keyword evidence="9 16" id="KW-0663">Pyridoxal phosphate</keyword>